<dbReference type="InterPro" id="IPR013118">
    <property type="entry name" value="Mannitol_DH_C"/>
</dbReference>
<dbReference type="InterPro" id="IPR036291">
    <property type="entry name" value="NAD(P)-bd_dom_sf"/>
</dbReference>
<dbReference type="OrthoDB" id="9768714at2"/>
<dbReference type="PANTHER" id="PTHR43362:SF1">
    <property type="entry name" value="MANNITOL DEHYDROGENASE 2-RELATED"/>
    <property type="match status" value="1"/>
</dbReference>
<dbReference type="SUPFAM" id="SSF48179">
    <property type="entry name" value="6-phosphogluconate dehydrogenase C-terminal domain-like"/>
    <property type="match status" value="1"/>
</dbReference>
<evidence type="ECO:0000256" key="3">
    <source>
        <dbReference type="ARBA" id="ARBA00061451"/>
    </source>
</evidence>
<keyword evidence="2" id="KW-0520">NAD</keyword>
<dbReference type="InterPro" id="IPR050988">
    <property type="entry name" value="Mannitol_DH/Oxidoreductase"/>
</dbReference>
<protein>
    <submittedName>
        <fullName evidence="6">Mannitol dehydrogenase</fullName>
    </submittedName>
</protein>
<proteinExistence type="inferred from homology"/>
<feature type="domain" description="Mannitol dehydrogenase C-terminal" evidence="5">
    <location>
        <begin position="290"/>
        <end position="471"/>
    </location>
</feature>
<evidence type="ECO:0000259" key="4">
    <source>
        <dbReference type="Pfam" id="PF01232"/>
    </source>
</evidence>
<feature type="domain" description="Mannitol dehydrogenase N-terminal" evidence="4">
    <location>
        <begin position="31"/>
        <end position="281"/>
    </location>
</feature>
<evidence type="ECO:0000256" key="2">
    <source>
        <dbReference type="ARBA" id="ARBA00023027"/>
    </source>
</evidence>
<dbReference type="EMBL" id="PDUD01000020">
    <property type="protein sequence ID" value="PHN05738.1"/>
    <property type="molecule type" value="Genomic_DNA"/>
</dbReference>
<sequence>MEIFQLNKDHLAQIKDRIAIPNYDRKKLKAGIVHIGVGGFHRSHQAYYIHQLLEKPGTADWGICGMGLREGDRRIYDVLRKQDYLYTLITRHPDGRIDSTLIGSIIDFILAVDTPKLAVSKMAHPDTRIVSLTITEGGYNFHPVTGAFDFDHPDIQHEIAHPDDPKTVYGFLAAALRQRRENGLPPFTILSCDNIQHNGAMARKMLLAFTERQDPELAGWIAQTVHFPNTMVDRITPVTADRDMAYLREEHGIADAWPVTCEPFIQWVVEDRFSNGRPPLEQLGVQFVPDVSPYEKMKIRLLNAGHSVLGIPGAIHGHPTINACMEDPVFATFMRNFMDLEATPVLDPVEGIDLEKYKDTLEERFANPNIKDSVARICSESSAKLPKFLLPTLQKNLAAGGPITYATLVLAAWCYYSDKQQDENGAALEISDVMSDELHRAARETATDPAAFLRQKNLFGDLMDDNRFMDQYGLMIRQLYGQKDIRALMQSVMDRE</sequence>
<dbReference type="InterPro" id="IPR008927">
    <property type="entry name" value="6-PGluconate_DH-like_C_sf"/>
</dbReference>
<dbReference type="Gene3D" id="3.40.50.720">
    <property type="entry name" value="NAD(P)-binding Rossmann-like Domain"/>
    <property type="match status" value="1"/>
</dbReference>
<evidence type="ECO:0000313" key="7">
    <source>
        <dbReference type="Proteomes" id="UP000223913"/>
    </source>
</evidence>
<accession>A0A2D0NBH4</accession>
<dbReference type="AlphaFoldDB" id="A0A2D0NBH4"/>
<dbReference type="InterPro" id="IPR013328">
    <property type="entry name" value="6PGD_dom2"/>
</dbReference>
<gene>
    <name evidence="6" type="ORF">CRP01_14780</name>
</gene>
<dbReference type="Proteomes" id="UP000223913">
    <property type="component" value="Unassembled WGS sequence"/>
</dbReference>
<dbReference type="InterPro" id="IPR000669">
    <property type="entry name" value="Mannitol_DH"/>
</dbReference>
<name>A0A2D0NBH4_FLAN2</name>
<comment type="similarity">
    <text evidence="3">Belongs to the mannitol dehydrogenase family. UxuB subfamily.</text>
</comment>
<dbReference type="Pfam" id="PF08125">
    <property type="entry name" value="Mannitol_dh_C"/>
    <property type="match status" value="1"/>
</dbReference>
<dbReference type="RefSeq" id="WP_099150827.1">
    <property type="nucleotide sequence ID" value="NZ_PDUD01000020.1"/>
</dbReference>
<dbReference type="GO" id="GO:0016616">
    <property type="term" value="F:oxidoreductase activity, acting on the CH-OH group of donors, NAD or NADP as acceptor"/>
    <property type="evidence" value="ECO:0007669"/>
    <property type="project" value="TreeGrafter"/>
</dbReference>
<dbReference type="PRINTS" id="PR00084">
    <property type="entry name" value="MTLDHDRGNASE"/>
</dbReference>
<comment type="caution">
    <text evidence="6">The sequence shown here is derived from an EMBL/GenBank/DDBJ whole genome shotgun (WGS) entry which is preliminary data.</text>
</comment>
<evidence type="ECO:0000259" key="5">
    <source>
        <dbReference type="Pfam" id="PF08125"/>
    </source>
</evidence>
<dbReference type="SUPFAM" id="SSF51735">
    <property type="entry name" value="NAD(P)-binding Rossmann-fold domains"/>
    <property type="match status" value="1"/>
</dbReference>
<dbReference type="GO" id="GO:0019594">
    <property type="term" value="P:mannitol metabolic process"/>
    <property type="evidence" value="ECO:0007669"/>
    <property type="project" value="InterPro"/>
</dbReference>
<dbReference type="InterPro" id="IPR023027">
    <property type="entry name" value="Mannitol_DH_CS"/>
</dbReference>
<keyword evidence="7" id="KW-1185">Reference proteome</keyword>
<keyword evidence="1" id="KW-0560">Oxidoreductase</keyword>
<evidence type="ECO:0000313" key="6">
    <source>
        <dbReference type="EMBL" id="PHN05738.1"/>
    </source>
</evidence>
<dbReference type="Pfam" id="PF01232">
    <property type="entry name" value="Mannitol_dh"/>
    <property type="match status" value="1"/>
</dbReference>
<organism evidence="6 7">
    <name type="scientific">Flavilitoribacter nigricans (strain ATCC 23147 / DSM 23189 / NBRC 102662 / NCIMB 1420 / SS-2)</name>
    <name type="common">Lewinella nigricans</name>
    <dbReference type="NCBI Taxonomy" id="1122177"/>
    <lineage>
        <taxon>Bacteria</taxon>
        <taxon>Pseudomonadati</taxon>
        <taxon>Bacteroidota</taxon>
        <taxon>Saprospiria</taxon>
        <taxon>Saprospirales</taxon>
        <taxon>Lewinellaceae</taxon>
        <taxon>Flavilitoribacter</taxon>
    </lineage>
</organism>
<evidence type="ECO:0000256" key="1">
    <source>
        <dbReference type="ARBA" id="ARBA00023002"/>
    </source>
</evidence>
<reference evidence="6 7" key="1">
    <citation type="submission" date="2017-10" db="EMBL/GenBank/DDBJ databases">
        <title>The draft genome sequence of Lewinella nigricans NBRC 102662.</title>
        <authorList>
            <person name="Wang K."/>
        </authorList>
    </citation>
    <scope>NUCLEOTIDE SEQUENCE [LARGE SCALE GENOMIC DNA]</scope>
    <source>
        <strain evidence="6 7">NBRC 102662</strain>
    </source>
</reference>
<dbReference type="Gene3D" id="1.10.1040.10">
    <property type="entry name" value="N-(1-d-carboxylethyl)-l-norvaline Dehydrogenase, domain 2"/>
    <property type="match status" value="1"/>
</dbReference>
<dbReference type="PANTHER" id="PTHR43362">
    <property type="entry name" value="MANNITOL DEHYDROGENASE DSF1-RELATED"/>
    <property type="match status" value="1"/>
</dbReference>
<dbReference type="PROSITE" id="PS00974">
    <property type="entry name" value="MANNITOL_DHGENASE"/>
    <property type="match status" value="1"/>
</dbReference>
<dbReference type="FunFam" id="3.40.50.720:FF:000129">
    <property type="entry name" value="D-mannonate oxidoreductase"/>
    <property type="match status" value="1"/>
</dbReference>
<dbReference type="InterPro" id="IPR013131">
    <property type="entry name" value="Mannitol_DH_N"/>
</dbReference>